<dbReference type="PATRIC" id="fig|1291052.5.peg.531"/>
<dbReference type="Pfam" id="PF00005">
    <property type="entry name" value="ABC_tran"/>
    <property type="match status" value="1"/>
</dbReference>
<dbReference type="STRING" id="1291052.FC18_GL000520"/>
<dbReference type="PROSITE" id="PS50893">
    <property type="entry name" value="ABC_TRANSPORTER_2"/>
    <property type="match status" value="1"/>
</dbReference>
<dbReference type="InterPro" id="IPR027417">
    <property type="entry name" value="P-loop_NTPase"/>
</dbReference>
<evidence type="ECO:0000256" key="2">
    <source>
        <dbReference type="ARBA" id="ARBA00022840"/>
    </source>
</evidence>
<feature type="domain" description="ABC transporter" evidence="3">
    <location>
        <begin position="4"/>
        <end position="229"/>
    </location>
</feature>
<dbReference type="Proteomes" id="UP000051679">
    <property type="component" value="Unassembled WGS sequence"/>
</dbReference>
<dbReference type="SMART" id="SM00382">
    <property type="entry name" value="AAA"/>
    <property type="match status" value="1"/>
</dbReference>
<proteinExistence type="predicted"/>
<keyword evidence="2 4" id="KW-0067">ATP-binding</keyword>
<comment type="caution">
    <text evidence="4">The sequence shown here is derived from an EMBL/GenBank/DDBJ whole genome shotgun (WGS) entry which is preliminary data.</text>
</comment>
<dbReference type="EMBL" id="AYYO01000056">
    <property type="protein sequence ID" value="KRM54301.1"/>
    <property type="molecule type" value="Genomic_DNA"/>
</dbReference>
<evidence type="ECO:0000313" key="4">
    <source>
        <dbReference type="EMBL" id="KRM54301.1"/>
    </source>
</evidence>
<organism evidence="4 5">
    <name type="scientific">Lacticaseibacillus sharpeae JCM 1186 = DSM 20505</name>
    <dbReference type="NCBI Taxonomy" id="1291052"/>
    <lineage>
        <taxon>Bacteria</taxon>
        <taxon>Bacillati</taxon>
        <taxon>Bacillota</taxon>
        <taxon>Bacilli</taxon>
        <taxon>Lactobacillales</taxon>
        <taxon>Lactobacillaceae</taxon>
        <taxon>Lacticaseibacillus</taxon>
    </lineage>
</organism>
<dbReference type="RefSeq" id="WP_054675688.1">
    <property type="nucleotide sequence ID" value="NZ_AYYO01000056.1"/>
</dbReference>
<evidence type="ECO:0000259" key="3">
    <source>
        <dbReference type="PROSITE" id="PS50893"/>
    </source>
</evidence>
<reference evidence="4 5" key="1">
    <citation type="journal article" date="2015" name="Genome Announc.">
        <title>Expanding the biotechnology potential of lactobacilli through comparative genomics of 213 strains and associated genera.</title>
        <authorList>
            <person name="Sun Z."/>
            <person name="Harris H.M."/>
            <person name="McCann A."/>
            <person name="Guo C."/>
            <person name="Argimon S."/>
            <person name="Zhang W."/>
            <person name="Yang X."/>
            <person name="Jeffery I.B."/>
            <person name="Cooney J.C."/>
            <person name="Kagawa T.F."/>
            <person name="Liu W."/>
            <person name="Song Y."/>
            <person name="Salvetti E."/>
            <person name="Wrobel A."/>
            <person name="Rasinkangas P."/>
            <person name="Parkhill J."/>
            <person name="Rea M.C."/>
            <person name="O'Sullivan O."/>
            <person name="Ritari J."/>
            <person name="Douillard F.P."/>
            <person name="Paul Ross R."/>
            <person name="Yang R."/>
            <person name="Briner A.E."/>
            <person name="Felis G.E."/>
            <person name="de Vos W.M."/>
            <person name="Barrangou R."/>
            <person name="Klaenhammer T.R."/>
            <person name="Caufield P.W."/>
            <person name="Cui Y."/>
            <person name="Zhang H."/>
            <person name="O'Toole P.W."/>
        </authorList>
    </citation>
    <scope>NUCLEOTIDE SEQUENCE [LARGE SCALE GENOMIC DNA]</scope>
    <source>
        <strain evidence="4 5">DSM 20505</strain>
    </source>
</reference>
<dbReference type="Gene3D" id="3.40.50.300">
    <property type="entry name" value="P-loop containing nucleotide triphosphate hydrolases"/>
    <property type="match status" value="1"/>
</dbReference>
<dbReference type="PANTHER" id="PTHR43158">
    <property type="entry name" value="SKFA PEPTIDE EXPORT ATP-BINDING PROTEIN SKFE"/>
    <property type="match status" value="1"/>
</dbReference>
<name>A0A0R1ZHI8_9LACO</name>
<dbReference type="InterPro" id="IPR003593">
    <property type="entry name" value="AAA+_ATPase"/>
</dbReference>
<dbReference type="AlphaFoldDB" id="A0A0R1ZHI8"/>
<keyword evidence="5" id="KW-1185">Reference proteome</keyword>
<accession>A0A0R1ZHI8</accession>
<evidence type="ECO:0000313" key="5">
    <source>
        <dbReference type="Proteomes" id="UP000051679"/>
    </source>
</evidence>
<dbReference type="GO" id="GO:0005524">
    <property type="term" value="F:ATP binding"/>
    <property type="evidence" value="ECO:0007669"/>
    <property type="project" value="UniProtKB-KW"/>
</dbReference>
<dbReference type="CDD" id="cd03230">
    <property type="entry name" value="ABC_DR_subfamily_A"/>
    <property type="match status" value="1"/>
</dbReference>
<dbReference type="OrthoDB" id="9804819at2"/>
<dbReference type="SUPFAM" id="SSF52540">
    <property type="entry name" value="P-loop containing nucleoside triphosphate hydrolases"/>
    <property type="match status" value="1"/>
</dbReference>
<gene>
    <name evidence="4" type="ORF">FC18_GL000520</name>
</gene>
<protein>
    <submittedName>
        <fullName evidence="4">ABC transporter, ATP-binding protein</fullName>
    </submittedName>
</protein>
<dbReference type="InterPro" id="IPR003439">
    <property type="entry name" value="ABC_transporter-like_ATP-bd"/>
</dbReference>
<dbReference type="GO" id="GO:0016887">
    <property type="term" value="F:ATP hydrolysis activity"/>
    <property type="evidence" value="ECO:0007669"/>
    <property type="project" value="InterPro"/>
</dbReference>
<dbReference type="PANTHER" id="PTHR43158:SF5">
    <property type="entry name" value="ABC TRANSPORTER, ATP-BINDING PROTEIN"/>
    <property type="match status" value="1"/>
</dbReference>
<keyword evidence="1" id="KW-0547">Nucleotide-binding</keyword>
<sequence length="286" mass="31578">MSVIEVQHLQKHFGQKRVLEDVNLSFASGHIYALLGRNGVGKSTLLSIINNRVLPTAGDVLYDGVSAIENEAAQAHIYLMNDLNYFPSDKRVSWVLKMVGMLYGDFDWQLAAHLQQVFKLDGQAKIRSLSTGQRTIMKLICALCVPVDFVLLDEPVLGLDAPNRELFYQELLQAYGDRPRTFVIATHLIEEIARMIDHVFVLADGRMQVDQDADALLNSARTVTGTPAAVEAAIAHQHVLRRQQVGNQLSAIVMDVSQTFQPAAVEVGGVDLQSLFIALTEEQANA</sequence>
<evidence type="ECO:0000256" key="1">
    <source>
        <dbReference type="ARBA" id="ARBA00022741"/>
    </source>
</evidence>